<evidence type="ECO:0000313" key="3">
    <source>
        <dbReference type="Proteomes" id="UP000828390"/>
    </source>
</evidence>
<gene>
    <name evidence="2" type="ORF">DPMN_003997</name>
</gene>
<dbReference type="Proteomes" id="UP000828390">
    <property type="component" value="Unassembled WGS sequence"/>
</dbReference>
<reference evidence="2" key="1">
    <citation type="journal article" date="2019" name="bioRxiv">
        <title>The Genome of the Zebra Mussel, Dreissena polymorpha: A Resource for Invasive Species Research.</title>
        <authorList>
            <person name="McCartney M.A."/>
            <person name="Auch B."/>
            <person name="Kono T."/>
            <person name="Mallez S."/>
            <person name="Zhang Y."/>
            <person name="Obille A."/>
            <person name="Becker A."/>
            <person name="Abrahante J.E."/>
            <person name="Garbe J."/>
            <person name="Badalamenti J.P."/>
            <person name="Herman A."/>
            <person name="Mangelson H."/>
            <person name="Liachko I."/>
            <person name="Sullivan S."/>
            <person name="Sone E.D."/>
            <person name="Koren S."/>
            <person name="Silverstein K.A.T."/>
            <person name="Beckman K.B."/>
            <person name="Gohl D.M."/>
        </authorList>
    </citation>
    <scope>NUCLEOTIDE SEQUENCE</scope>
    <source>
        <strain evidence="2">Duluth1</strain>
        <tissue evidence="2">Whole animal</tissue>
    </source>
</reference>
<dbReference type="InterPro" id="IPR012934">
    <property type="entry name" value="Znf_AD"/>
</dbReference>
<dbReference type="EMBL" id="JAIWYP010000001">
    <property type="protein sequence ID" value="KAH3880085.1"/>
    <property type="molecule type" value="Genomic_DNA"/>
</dbReference>
<evidence type="ECO:0000259" key="1">
    <source>
        <dbReference type="SMART" id="SM00868"/>
    </source>
</evidence>
<accession>A0A9D4MMM6</accession>
<sequence length="270" mass="30292">METHTPIKITKLDCFVCCETNVTRIKLNGRKSEGEHFIGKFKVLLNNDNLLSSILNSESPTICRKCYRKIKHTYGFINQLKTSATKYVHQSDVRVKRGVTSPLTPITLNPGPLIAKRNRSRKKQKLLSPAKQVRNPNPSSDIPVIEYSTKSSTCRLHADHGYSTPAKQVQNATASDKDQVSNFPVKEHSTQSSTYTLPADHGYIRPVVDDKVSCESPMFIDMKALLQEISAGKVSTSVLLQELRTQSSSQTSRTQMLCSVLHKYRDVSRL</sequence>
<protein>
    <recommendedName>
        <fullName evidence="1">ZAD domain-containing protein</fullName>
    </recommendedName>
</protein>
<feature type="domain" description="ZAD" evidence="1">
    <location>
        <begin position="13"/>
        <end position="90"/>
    </location>
</feature>
<dbReference type="GO" id="GO:0008270">
    <property type="term" value="F:zinc ion binding"/>
    <property type="evidence" value="ECO:0007669"/>
    <property type="project" value="InterPro"/>
</dbReference>
<evidence type="ECO:0000313" key="2">
    <source>
        <dbReference type="EMBL" id="KAH3880085.1"/>
    </source>
</evidence>
<dbReference type="AlphaFoldDB" id="A0A9D4MMM6"/>
<reference evidence="2" key="2">
    <citation type="submission" date="2020-11" db="EMBL/GenBank/DDBJ databases">
        <authorList>
            <person name="McCartney M.A."/>
            <person name="Auch B."/>
            <person name="Kono T."/>
            <person name="Mallez S."/>
            <person name="Becker A."/>
            <person name="Gohl D.M."/>
            <person name="Silverstein K.A.T."/>
            <person name="Koren S."/>
            <person name="Bechman K.B."/>
            <person name="Herman A."/>
            <person name="Abrahante J.E."/>
            <person name="Garbe J."/>
        </authorList>
    </citation>
    <scope>NUCLEOTIDE SEQUENCE</scope>
    <source>
        <strain evidence="2">Duluth1</strain>
        <tissue evidence="2">Whole animal</tissue>
    </source>
</reference>
<keyword evidence="3" id="KW-1185">Reference proteome</keyword>
<proteinExistence type="predicted"/>
<organism evidence="2 3">
    <name type="scientific">Dreissena polymorpha</name>
    <name type="common">Zebra mussel</name>
    <name type="synonym">Mytilus polymorpha</name>
    <dbReference type="NCBI Taxonomy" id="45954"/>
    <lineage>
        <taxon>Eukaryota</taxon>
        <taxon>Metazoa</taxon>
        <taxon>Spiralia</taxon>
        <taxon>Lophotrochozoa</taxon>
        <taxon>Mollusca</taxon>
        <taxon>Bivalvia</taxon>
        <taxon>Autobranchia</taxon>
        <taxon>Heteroconchia</taxon>
        <taxon>Euheterodonta</taxon>
        <taxon>Imparidentia</taxon>
        <taxon>Neoheterodontei</taxon>
        <taxon>Myida</taxon>
        <taxon>Dreissenoidea</taxon>
        <taxon>Dreissenidae</taxon>
        <taxon>Dreissena</taxon>
    </lineage>
</organism>
<dbReference type="GO" id="GO:0005634">
    <property type="term" value="C:nucleus"/>
    <property type="evidence" value="ECO:0007669"/>
    <property type="project" value="InterPro"/>
</dbReference>
<comment type="caution">
    <text evidence="2">The sequence shown here is derived from an EMBL/GenBank/DDBJ whole genome shotgun (WGS) entry which is preliminary data.</text>
</comment>
<name>A0A9D4MMM6_DREPO</name>
<dbReference type="SMART" id="SM00868">
    <property type="entry name" value="zf-AD"/>
    <property type="match status" value="1"/>
</dbReference>